<dbReference type="Proteomes" id="UP000014937">
    <property type="component" value="Unassembled WGS sequence"/>
</dbReference>
<dbReference type="Gene3D" id="1.25.40.10">
    <property type="entry name" value="Tetratricopeptide repeat domain"/>
    <property type="match status" value="1"/>
</dbReference>
<reference evidence="1" key="1">
    <citation type="submission" date="2012-11" db="EMBL/GenBank/DDBJ databases">
        <title>Dependencies among metagenomic species, viruses, plasmids and units of genetic variation.</title>
        <authorList>
            <person name="Nielsen H.B."/>
            <person name="Almeida M."/>
            <person name="Juncker A.S."/>
            <person name="Rasmussen S."/>
            <person name="Li J."/>
            <person name="Sunagawa S."/>
            <person name="Plichta D."/>
            <person name="Gautier L."/>
            <person name="Le Chatelier E."/>
            <person name="Peletier E."/>
            <person name="Bonde I."/>
            <person name="Nielsen T."/>
            <person name="Manichanh C."/>
            <person name="Arumugam M."/>
            <person name="Batto J."/>
            <person name="Santos M.B.Q.D."/>
            <person name="Blom N."/>
            <person name="Borruel N."/>
            <person name="Burgdorf K.S."/>
            <person name="Boumezbeur F."/>
            <person name="Casellas F."/>
            <person name="Dore J."/>
            <person name="Guarner F."/>
            <person name="Hansen T."/>
            <person name="Hildebrand F."/>
            <person name="Kaas R.S."/>
            <person name="Kennedy S."/>
            <person name="Kristiansen K."/>
            <person name="Kultima J.R."/>
            <person name="Leonard P."/>
            <person name="Levenez F."/>
            <person name="Lund O."/>
            <person name="Moumen B."/>
            <person name="Le Paslier D."/>
            <person name="Pons N."/>
            <person name="Pedersen O."/>
            <person name="Prifti E."/>
            <person name="Qin J."/>
            <person name="Raes J."/>
            <person name="Tap J."/>
            <person name="Tims S."/>
            <person name="Ussery D.W."/>
            <person name="Yamada T."/>
            <person name="MetaHit consortium"/>
            <person name="Renault P."/>
            <person name="Sicheritz-Ponten T."/>
            <person name="Bork P."/>
            <person name="Wang J."/>
            <person name="Brunak S."/>
            <person name="Ehrlich S.D."/>
        </authorList>
    </citation>
    <scope>NUCLEOTIDE SEQUENCE [LARGE SCALE GENOMIC DNA]</scope>
</reference>
<evidence type="ECO:0000313" key="2">
    <source>
        <dbReference type="Proteomes" id="UP000014937"/>
    </source>
</evidence>
<comment type="caution">
    <text evidence="1">The sequence shown here is derived from an EMBL/GenBank/DDBJ whole genome shotgun (WGS) entry which is preliminary data.</text>
</comment>
<accession>R6XVU2</accession>
<dbReference type="RefSeq" id="WP_021721025.1">
    <property type="nucleotide sequence ID" value="NZ_FR892821.1"/>
</dbReference>
<organism evidence="1 2">
    <name type="scientific">Phascolarctobacterium succinatutens CAG:287</name>
    <dbReference type="NCBI Taxonomy" id="1263101"/>
    <lineage>
        <taxon>Bacteria</taxon>
        <taxon>Bacillati</taxon>
        <taxon>Bacillota</taxon>
        <taxon>Negativicutes</taxon>
        <taxon>Acidaminococcales</taxon>
        <taxon>Acidaminococcaceae</taxon>
        <taxon>Phascolarctobacterium</taxon>
    </lineage>
</organism>
<gene>
    <name evidence="1" type="ORF">BN587_01993</name>
</gene>
<dbReference type="InterPro" id="IPR011990">
    <property type="entry name" value="TPR-like_helical_dom_sf"/>
</dbReference>
<dbReference type="EMBL" id="CBGL010000034">
    <property type="protein sequence ID" value="CDD10392.1"/>
    <property type="molecule type" value="Genomic_DNA"/>
</dbReference>
<dbReference type="HOGENOM" id="CLU_766806_0_0_9"/>
<proteinExistence type="predicted"/>
<protein>
    <recommendedName>
        <fullName evidence="3">Tetratricopeptide repeat protein</fullName>
    </recommendedName>
</protein>
<evidence type="ECO:0008006" key="3">
    <source>
        <dbReference type="Google" id="ProtNLM"/>
    </source>
</evidence>
<dbReference type="AlphaFoldDB" id="R6XVU2"/>
<sequence length="371" mass="43308">MAKVVFCNIAWMKLYSGITDNDQPKNGGAFVKENNDACESFNFYPYNHYCLGYVRAPGERLNLARVEDVPDDVDKIDDVTVIWVATNDTGRHIVGWYEHAEMYRYYQYFEDNIVENHTYWQYNFKTREENAHIIPEELRNFRVLSASKAGAGLGMGQSNLWYADSAITKEKFVPKVLEYLEKIRPQTIQQYWRKEFVEKIADIQGKSVEELNELAANETNPGKLFAIDNLIISMNPPDMFKARFHRAADLELYLLYDEAIEEYQRALACVTDEDKDSDTYLTCLFNLQRLLEFTGKYFLGWEMAQRCLAESKTIEDKFIAIESMLIMASREGNTELVEKALGYYADLKTDYAKDTVQDYKNWLKEQKKNKQ</sequence>
<evidence type="ECO:0000313" key="1">
    <source>
        <dbReference type="EMBL" id="CDD10392.1"/>
    </source>
</evidence>
<name>R6XVU2_9FIRM</name>